<reference evidence="3 4" key="1">
    <citation type="submission" date="2015-02" db="EMBL/GenBank/DDBJ databases">
        <title>Improved understanding of the partial-nitritation anammox process through 23 genomes representing the majority of the microbial community.</title>
        <authorList>
            <person name="Speth D.R."/>
            <person name="In T Zandt M."/>
            <person name="Guerrero Cruz S."/>
            <person name="Jetten M.S."/>
            <person name="Dutilh B.E."/>
        </authorList>
    </citation>
    <scope>NUCLEOTIDE SEQUENCE [LARGE SCALE GENOMIC DNA]</scope>
    <source>
        <strain evidence="3">OLB20</strain>
    </source>
</reference>
<protein>
    <recommendedName>
        <fullName evidence="2">UPF0102 protein TR69_WS6001001271</fullName>
    </recommendedName>
</protein>
<dbReference type="SUPFAM" id="SSF52980">
    <property type="entry name" value="Restriction endonuclease-like"/>
    <property type="match status" value="1"/>
</dbReference>
<comment type="similarity">
    <text evidence="1 2">Belongs to the UPF0102 family.</text>
</comment>
<dbReference type="Proteomes" id="UP000070457">
    <property type="component" value="Unassembled WGS sequence"/>
</dbReference>
<comment type="caution">
    <text evidence="3">The sequence shown here is derived from an EMBL/GenBank/DDBJ whole genome shotgun (WGS) entry which is preliminary data.</text>
</comment>
<dbReference type="Gene3D" id="3.40.1350.10">
    <property type="match status" value="1"/>
</dbReference>
<dbReference type="STRING" id="1617426.TR69_WS6001001271"/>
<gene>
    <name evidence="3" type="ORF">TR69_WS6001001271</name>
</gene>
<accession>A0A136LWF0</accession>
<dbReference type="PANTHER" id="PTHR34039:SF1">
    <property type="entry name" value="UPF0102 PROTEIN YRAN"/>
    <property type="match status" value="1"/>
</dbReference>
<dbReference type="GO" id="GO:0003676">
    <property type="term" value="F:nucleic acid binding"/>
    <property type="evidence" value="ECO:0007669"/>
    <property type="project" value="InterPro"/>
</dbReference>
<evidence type="ECO:0000256" key="2">
    <source>
        <dbReference type="HAMAP-Rule" id="MF_00048"/>
    </source>
</evidence>
<dbReference type="PANTHER" id="PTHR34039">
    <property type="entry name" value="UPF0102 PROTEIN YRAN"/>
    <property type="match status" value="1"/>
</dbReference>
<dbReference type="InterPro" id="IPR003509">
    <property type="entry name" value="UPF0102_YraN-like"/>
</dbReference>
<dbReference type="AlphaFoldDB" id="A0A136LWF0"/>
<dbReference type="InterPro" id="IPR011335">
    <property type="entry name" value="Restrct_endonuc-II-like"/>
</dbReference>
<evidence type="ECO:0000313" key="3">
    <source>
        <dbReference type="EMBL" id="KXK25981.1"/>
    </source>
</evidence>
<evidence type="ECO:0000313" key="4">
    <source>
        <dbReference type="Proteomes" id="UP000070457"/>
    </source>
</evidence>
<dbReference type="NCBIfam" id="NF009150">
    <property type="entry name" value="PRK12497.1-3"/>
    <property type="match status" value="1"/>
</dbReference>
<dbReference type="Pfam" id="PF02021">
    <property type="entry name" value="UPF0102"/>
    <property type="match status" value="1"/>
</dbReference>
<dbReference type="EMBL" id="JYNZ01000005">
    <property type="protein sequence ID" value="KXK25981.1"/>
    <property type="molecule type" value="Genomic_DNA"/>
</dbReference>
<proteinExistence type="inferred from homology"/>
<sequence>MGVTSRTKGNRAEHAAAGYLRSRGFEIVGRNYTIRGGEIDIIARDGEQVVFFEVKSSSGAMSAVEMVSERKRAVLIRTCRYWLQKHNASDADWRIDFVGVEMQKGRIERLVHLENAIF</sequence>
<dbReference type="InterPro" id="IPR011856">
    <property type="entry name" value="tRNA_endonuc-like_dom_sf"/>
</dbReference>
<name>A0A136LWF0_9BACT</name>
<evidence type="ECO:0000256" key="1">
    <source>
        <dbReference type="ARBA" id="ARBA00006738"/>
    </source>
</evidence>
<organism evidence="3 4">
    <name type="scientific">candidate division WS6 bacterium OLB20</name>
    <dbReference type="NCBI Taxonomy" id="1617426"/>
    <lineage>
        <taxon>Bacteria</taxon>
        <taxon>Candidatus Dojkabacteria</taxon>
    </lineage>
</organism>
<dbReference type="HAMAP" id="MF_00048">
    <property type="entry name" value="UPF0102"/>
    <property type="match status" value="1"/>
</dbReference>